<organism evidence="2 3">
    <name type="scientific">Neonectria ditissima</name>
    <dbReference type="NCBI Taxonomy" id="78410"/>
    <lineage>
        <taxon>Eukaryota</taxon>
        <taxon>Fungi</taxon>
        <taxon>Dikarya</taxon>
        <taxon>Ascomycota</taxon>
        <taxon>Pezizomycotina</taxon>
        <taxon>Sordariomycetes</taxon>
        <taxon>Hypocreomycetidae</taxon>
        <taxon>Hypocreales</taxon>
        <taxon>Nectriaceae</taxon>
        <taxon>Neonectria</taxon>
    </lineage>
</organism>
<evidence type="ECO:0000313" key="3">
    <source>
        <dbReference type="Proteomes" id="UP000050424"/>
    </source>
</evidence>
<dbReference type="AlphaFoldDB" id="A0A0P7C2B8"/>
<comment type="caution">
    <text evidence="2">The sequence shown here is derived from an EMBL/GenBank/DDBJ whole genome shotgun (WGS) entry which is preliminary data.</text>
</comment>
<reference evidence="2 3" key="1">
    <citation type="submission" date="2015-09" db="EMBL/GenBank/DDBJ databases">
        <title>Draft genome of a European isolate of the apple canker pathogen Neonectria ditissima.</title>
        <authorList>
            <person name="Gomez-Cortecero A."/>
            <person name="Harrison R.J."/>
            <person name="Armitage A.D."/>
        </authorList>
    </citation>
    <scope>NUCLEOTIDE SEQUENCE [LARGE SCALE GENOMIC DNA]</scope>
    <source>
        <strain evidence="2 3">R09/05</strain>
    </source>
</reference>
<dbReference type="Proteomes" id="UP000050424">
    <property type="component" value="Unassembled WGS sequence"/>
</dbReference>
<dbReference type="EMBL" id="LKCW01000003">
    <property type="protein sequence ID" value="KPM46145.1"/>
    <property type="molecule type" value="Genomic_DNA"/>
</dbReference>
<feature type="compositionally biased region" description="Polar residues" evidence="1">
    <location>
        <begin position="8"/>
        <end position="23"/>
    </location>
</feature>
<accession>A0A0P7C2B8</accession>
<evidence type="ECO:0000313" key="2">
    <source>
        <dbReference type="EMBL" id="KPM46145.1"/>
    </source>
</evidence>
<sequence>MVAAATPADNSTTTNPTTKANKSARTHALYVGRRYVALRAIAKRVEHYPSSCPSPQRNGPTLPKTSDQSKTPDYDFAGSSTPSYYEVLDPRVQPGLGEK</sequence>
<name>A0A0P7C2B8_9HYPO</name>
<keyword evidence="3" id="KW-1185">Reference proteome</keyword>
<protein>
    <submittedName>
        <fullName evidence="2">Uncharacterized protein</fullName>
    </submittedName>
</protein>
<feature type="region of interest" description="Disordered" evidence="1">
    <location>
        <begin position="47"/>
        <end position="99"/>
    </location>
</feature>
<evidence type="ECO:0000256" key="1">
    <source>
        <dbReference type="SAM" id="MobiDB-lite"/>
    </source>
</evidence>
<gene>
    <name evidence="2" type="ORF">AK830_g483</name>
</gene>
<feature type="region of interest" description="Disordered" evidence="1">
    <location>
        <begin position="1"/>
        <end position="26"/>
    </location>
</feature>
<proteinExistence type="predicted"/>
<feature type="compositionally biased region" description="Polar residues" evidence="1">
    <location>
        <begin position="51"/>
        <end position="71"/>
    </location>
</feature>